<dbReference type="OMA" id="YISKTCI"/>
<dbReference type="InterPro" id="IPR036525">
    <property type="entry name" value="Tubulin/FtsZ_GTPase_sf"/>
</dbReference>
<dbReference type="GO" id="GO:0007017">
    <property type="term" value="P:microtubule-based process"/>
    <property type="evidence" value="ECO:0007669"/>
    <property type="project" value="InterPro"/>
</dbReference>
<dbReference type="InterPro" id="IPR018316">
    <property type="entry name" value="Tubulin/FtsZ_2-layer-sand-dom"/>
</dbReference>
<dbReference type="AlphaFoldDB" id="X6MSS1"/>
<sequence length="243" mass="27726">MKLFMALSKQTAYRKTGLVSSMTSSLRFQGELNVDLGEFQINLVPFPRLYFMTTGMSPITSKMDVSTAPNHVQSITDECLMPTNWLVQYTEFDREQDKCMAVGLNYHGNVKSKEANATISWLKDNHKLSLVEWCPTGFKIGLSEMPQLCLDADDIGSFPRNVVMISNNTGISRMFGKRLVQKFDYMYSQQAFVHWYFGEGMEEGELTEAREGLVCLEKDYMDVLIEQVSDDYFSDCTADDDCF</sequence>
<keyword evidence="5" id="KW-0378">Hydrolase</keyword>
<dbReference type="InterPro" id="IPR008280">
    <property type="entry name" value="Tub_FtsZ_C"/>
</dbReference>
<comment type="catalytic activity">
    <reaction evidence="7">
        <text>GTP + H2O = GDP + phosphate + H(+)</text>
        <dbReference type="Rhea" id="RHEA:19669"/>
        <dbReference type="ChEBI" id="CHEBI:15377"/>
        <dbReference type="ChEBI" id="CHEBI:15378"/>
        <dbReference type="ChEBI" id="CHEBI:37565"/>
        <dbReference type="ChEBI" id="CHEBI:43474"/>
        <dbReference type="ChEBI" id="CHEBI:58189"/>
    </reaction>
    <physiologicalReaction direction="left-to-right" evidence="7">
        <dbReference type="Rhea" id="RHEA:19670"/>
    </physiologicalReaction>
</comment>
<accession>X6MSS1</accession>
<dbReference type="GO" id="GO:0016787">
    <property type="term" value="F:hydrolase activity"/>
    <property type="evidence" value="ECO:0007669"/>
    <property type="project" value="UniProtKB-KW"/>
</dbReference>
<dbReference type="GO" id="GO:0005874">
    <property type="term" value="C:microtubule"/>
    <property type="evidence" value="ECO:0007669"/>
    <property type="project" value="UniProtKB-KW"/>
</dbReference>
<comment type="similarity">
    <text evidence="1">Belongs to the tubulin family.</text>
</comment>
<evidence type="ECO:0000256" key="3">
    <source>
        <dbReference type="ARBA" id="ARBA00022701"/>
    </source>
</evidence>
<dbReference type="Gene3D" id="3.40.50.1440">
    <property type="entry name" value="Tubulin/FtsZ, GTPase domain"/>
    <property type="match status" value="1"/>
</dbReference>
<dbReference type="SUPFAM" id="SSF55307">
    <property type="entry name" value="Tubulin C-terminal domain-like"/>
    <property type="match status" value="1"/>
</dbReference>
<dbReference type="InterPro" id="IPR023123">
    <property type="entry name" value="Tubulin_C"/>
</dbReference>
<comment type="caution">
    <text evidence="9">The sequence shown here is derived from an EMBL/GenBank/DDBJ whole genome shotgun (WGS) entry which is preliminary data.</text>
</comment>
<feature type="domain" description="Tubulin/FtsZ 2-layer sandwich" evidence="8">
    <location>
        <begin position="32"/>
        <end position="180"/>
    </location>
</feature>
<dbReference type="Gene3D" id="3.30.1330.20">
    <property type="entry name" value="Tubulin/FtsZ, C-terminal domain"/>
    <property type="match status" value="1"/>
</dbReference>
<dbReference type="Gene3D" id="1.10.287.600">
    <property type="entry name" value="Helix hairpin bin"/>
    <property type="match status" value="1"/>
</dbReference>
<dbReference type="InterPro" id="IPR000217">
    <property type="entry name" value="Tubulin"/>
</dbReference>
<keyword evidence="10" id="KW-1185">Reference proteome</keyword>
<organism evidence="9 10">
    <name type="scientific">Reticulomyxa filosa</name>
    <dbReference type="NCBI Taxonomy" id="46433"/>
    <lineage>
        <taxon>Eukaryota</taxon>
        <taxon>Sar</taxon>
        <taxon>Rhizaria</taxon>
        <taxon>Retaria</taxon>
        <taxon>Foraminifera</taxon>
        <taxon>Monothalamids</taxon>
        <taxon>Reticulomyxidae</taxon>
        <taxon>Reticulomyxa</taxon>
    </lineage>
</organism>
<keyword evidence="4" id="KW-0547">Nucleotide-binding</keyword>
<dbReference type="Pfam" id="PF03953">
    <property type="entry name" value="Tubulin_C"/>
    <property type="match status" value="1"/>
</dbReference>
<reference evidence="9 10" key="1">
    <citation type="journal article" date="2013" name="Curr. Biol.">
        <title>The Genome of the Foraminiferan Reticulomyxa filosa.</title>
        <authorList>
            <person name="Glockner G."/>
            <person name="Hulsmann N."/>
            <person name="Schleicher M."/>
            <person name="Noegel A.A."/>
            <person name="Eichinger L."/>
            <person name="Gallinger C."/>
            <person name="Pawlowski J."/>
            <person name="Sierra R."/>
            <person name="Euteneuer U."/>
            <person name="Pillet L."/>
            <person name="Moustafa A."/>
            <person name="Platzer M."/>
            <person name="Groth M."/>
            <person name="Szafranski K."/>
            <person name="Schliwa M."/>
        </authorList>
    </citation>
    <scope>NUCLEOTIDE SEQUENCE [LARGE SCALE GENOMIC DNA]</scope>
</reference>
<name>X6MSS1_RETFI</name>
<evidence type="ECO:0000259" key="8">
    <source>
        <dbReference type="SMART" id="SM00865"/>
    </source>
</evidence>
<evidence type="ECO:0000256" key="7">
    <source>
        <dbReference type="ARBA" id="ARBA00049117"/>
    </source>
</evidence>
<evidence type="ECO:0000256" key="4">
    <source>
        <dbReference type="ARBA" id="ARBA00022741"/>
    </source>
</evidence>
<dbReference type="InterPro" id="IPR002452">
    <property type="entry name" value="Alpha_tubulin"/>
</dbReference>
<keyword evidence="2" id="KW-0963">Cytoplasm</keyword>
<evidence type="ECO:0000256" key="6">
    <source>
        <dbReference type="ARBA" id="ARBA00023134"/>
    </source>
</evidence>
<dbReference type="GO" id="GO:0005200">
    <property type="term" value="F:structural constituent of cytoskeleton"/>
    <property type="evidence" value="ECO:0007669"/>
    <property type="project" value="InterPro"/>
</dbReference>
<evidence type="ECO:0000256" key="1">
    <source>
        <dbReference type="ARBA" id="ARBA00009636"/>
    </source>
</evidence>
<evidence type="ECO:0000313" key="10">
    <source>
        <dbReference type="Proteomes" id="UP000023152"/>
    </source>
</evidence>
<keyword evidence="3" id="KW-0493">Microtubule</keyword>
<protein>
    <recommendedName>
        <fullName evidence="8">Tubulin/FtsZ 2-layer sandwich domain-containing protein</fullName>
    </recommendedName>
</protein>
<evidence type="ECO:0000313" key="9">
    <source>
        <dbReference type="EMBL" id="ETO16859.1"/>
    </source>
</evidence>
<keyword evidence="6" id="KW-0342">GTP-binding</keyword>
<dbReference type="SMART" id="SM00865">
    <property type="entry name" value="Tubulin_C"/>
    <property type="match status" value="1"/>
</dbReference>
<proteinExistence type="inferred from homology"/>
<dbReference type="PANTHER" id="PTHR11588">
    <property type="entry name" value="TUBULIN"/>
    <property type="match status" value="1"/>
</dbReference>
<dbReference type="GO" id="GO:0005525">
    <property type="term" value="F:GTP binding"/>
    <property type="evidence" value="ECO:0007669"/>
    <property type="project" value="UniProtKB-KW"/>
</dbReference>
<dbReference type="Proteomes" id="UP000023152">
    <property type="component" value="Unassembled WGS sequence"/>
</dbReference>
<evidence type="ECO:0000256" key="2">
    <source>
        <dbReference type="ARBA" id="ARBA00022490"/>
    </source>
</evidence>
<dbReference type="InterPro" id="IPR037103">
    <property type="entry name" value="Tubulin/FtsZ-like_C"/>
</dbReference>
<dbReference type="PRINTS" id="PR01162">
    <property type="entry name" value="ALPHATUBULIN"/>
</dbReference>
<dbReference type="EMBL" id="ASPP01017755">
    <property type="protein sequence ID" value="ETO16859.1"/>
    <property type="molecule type" value="Genomic_DNA"/>
</dbReference>
<gene>
    <name evidence="9" type="ORF">RFI_20483</name>
</gene>
<evidence type="ECO:0000256" key="5">
    <source>
        <dbReference type="ARBA" id="ARBA00022801"/>
    </source>
</evidence>